<name>A0A843XBQ9_COLES</name>
<feature type="repeat" description="WD" evidence="3">
    <location>
        <begin position="41"/>
        <end position="82"/>
    </location>
</feature>
<evidence type="ECO:0000256" key="1">
    <source>
        <dbReference type="ARBA" id="ARBA00022574"/>
    </source>
</evidence>
<dbReference type="SUPFAM" id="SSF50978">
    <property type="entry name" value="WD40 repeat-like"/>
    <property type="match status" value="1"/>
</dbReference>
<feature type="repeat" description="WD" evidence="3">
    <location>
        <begin position="345"/>
        <end position="376"/>
    </location>
</feature>
<dbReference type="PANTHER" id="PTHR15574:SF65">
    <property type="entry name" value="TRANSDUCIN_WD40 REPEAT-LIKE SUPERFAMILY PROTEIN"/>
    <property type="match status" value="1"/>
</dbReference>
<dbReference type="Gene3D" id="2.130.10.10">
    <property type="entry name" value="YVTN repeat-like/Quinoprotein amine dehydrogenase"/>
    <property type="match status" value="1"/>
</dbReference>
<dbReference type="PANTHER" id="PTHR15574">
    <property type="entry name" value="WD REPEAT DOMAIN-CONTAINING FAMILY"/>
    <property type="match status" value="1"/>
</dbReference>
<dbReference type="InterPro" id="IPR015943">
    <property type="entry name" value="WD40/YVTN_repeat-like_dom_sf"/>
</dbReference>
<dbReference type="AlphaFoldDB" id="A0A843XBQ9"/>
<evidence type="ECO:0000256" key="2">
    <source>
        <dbReference type="ARBA" id="ARBA00022737"/>
    </source>
</evidence>
<evidence type="ECO:0008006" key="6">
    <source>
        <dbReference type="Google" id="ProtNLM"/>
    </source>
</evidence>
<dbReference type="Pfam" id="PF00400">
    <property type="entry name" value="WD40"/>
    <property type="match status" value="3"/>
</dbReference>
<accession>A0A843XBQ9</accession>
<dbReference type="InterPro" id="IPR001680">
    <property type="entry name" value="WD40_rpt"/>
</dbReference>
<dbReference type="PROSITE" id="PS50082">
    <property type="entry name" value="WD_REPEATS_2"/>
    <property type="match status" value="2"/>
</dbReference>
<comment type="caution">
    <text evidence="4">The sequence shown here is derived from an EMBL/GenBank/DDBJ whole genome shotgun (WGS) entry which is preliminary data.</text>
</comment>
<gene>
    <name evidence="4" type="ORF">Taro_049694</name>
</gene>
<dbReference type="PROSITE" id="PS50294">
    <property type="entry name" value="WD_REPEATS_REGION"/>
    <property type="match status" value="1"/>
</dbReference>
<reference evidence="4" key="1">
    <citation type="submission" date="2017-07" db="EMBL/GenBank/DDBJ databases">
        <title>Taro Niue Genome Assembly and Annotation.</title>
        <authorList>
            <person name="Atibalentja N."/>
            <person name="Keating K."/>
            <person name="Fields C.J."/>
        </authorList>
    </citation>
    <scope>NUCLEOTIDE SEQUENCE</scope>
    <source>
        <strain evidence="4">Niue_2</strain>
        <tissue evidence="4">Leaf</tissue>
    </source>
</reference>
<sequence>MGSGFREIRRRELGSSTPVAFARRVGGSETLVKRLTLYGKLKGHGGCVNTICFNSSGDVLISGSDDKQVILWNWTTKKKRLSYHSGHNDNVFQARVMPFTDDRTVVTAAADGQVRLDQISEDGHVHTKKLGTHRGRVHKLAIEPGSPHIFYSCGEDGIVQHFDLRSSCPTGPTKLLLCTSFTQSRQPVRLNAIVIDPRNPNYFSVGGFDEYARVYDIRKCQWDASGNADQPVNTFCPRHLIGSNNVHITGLAYSNTSELLVSYNDELIYLFQKDMGIGANPSPSTENFPEGRELDQPQVYSGHRNSQTVKGVSFFGPNDEYVASGSDCGHIFIWKKKGGALLHLLVGDRDIVNCIEPHPHVSFLATSGLERNVKLWVPTAEAPADLPNDIEEIMGLNKRRREESARITLSPDVIMHVLRLQRRRPLVRIERRQSDAEVDSNEEDEEGEAFIVGFTDGEGGPEEGFMGNPRDCTIC</sequence>
<keyword evidence="1 3" id="KW-0853">WD repeat</keyword>
<dbReference type="InterPro" id="IPR036322">
    <property type="entry name" value="WD40_repeat_dom_sf"/>
</dbReference>
<dbReference type="EMBL" id="NMUH01007143">
    <property type="protein sequence ID" value="MQM16735.1"/>
    <property type="molecule type" value="Genomic_DNA"/>
</dbReference>
<evidence type="ECO:0000313" key="5">
    <source>
        <dbReference type="Proteomes" id="UP000652761"/>
    </source>
</evidence>
<dbReference type="GO" id="GO:0005737">
    <property type="term" value="C:cytoplasm"/>
    <property type="evidence" value="ECO:0007669"/>
    <property type="project" value="TreeGrafter"/>
</dbReference>
<dbReference type="InterPro" id="IPR045151">
    <property type="entry name" value="DCAF8"/>
</dbReference>
<dbReference type="Proteomes" id="UP000652761">
    <property type="component" value="Unassembled WGS sequence"/>
</dbReference>
<dbReference type="GO" id="GO:0080008">
    <property type="term" value="C:Cul4-RING E3 ubiquitin ligase complex"/>
    <property type="evidence" value="ECO:0007669"/>
    <property type="project" value="TreeGrafter"/>
</dbReference>
<evidence type="ECO:0000256" key="3">
    <source>
        <dbReference type="PROSITE-ProRule" id="PRU00221"/>
    </source>
</evidence>
<protein>
    <recommendedName>
        <fullName evidence="6">DDB1-and CUL4-associated factor 8</fullName>
    </recommendedName>
</protein>
<dbReference type="OrthoDB" id="4869960at2759"/>
<proteinExistence type="predicted"/>
<evidence type="ECO:0000313" key="4">
    <source>
        <dbReference type="EMBL" id="MQM16735.1"/>
    </source>
</evidence>
<dbReference type="SMART" id="SM00320">
    <property type="entry name" value="WD40"/>
    <property type="match status" value="7"/>
</dbReference>
<keyword evidence="2" id="KW-0677">Repeat</keyword>
<organism evidence="4 5">
    <name type="scientific">Colocasia esculenta</name>
    <name type="common">Wild taro</name>
    <name type="synonym">Arum esculentum</name>
    <dbReference type="NCBI Taxonomy" id="4460"/>
    <lineage>
        <taxon>Eukaryota</taxon>
        <taxon>Viridiplantae</taxon>
        <taxon>Streptophyta</taxon>
        <taxon>Embryophyta</taxon>
        <taxon>Tracheophyta</taxon>
        <taxon>Spermatophyta</taxon>
        <taxon>Magnoliopsida</taxon>
        <taxon>Liliopsida</taxon>
        <taxon>Araceae</taxon>
        <taxon>Aroideae</taxon>
        <taxon>Colocasieae</taxon>
        <taxon>Colocasia</taxon>
    </lineage>
</organism>
<keyword evidence="5" id="KW-1185">Reference proteome</keyword>